<dbReference type="Pfam" id="PF00027">
    <property type="entry name" value="cNMP_binding"/>
    <property type="match status" value="2"/>
</dbReference>
<evidence type="ECO:0000256" key="2">
    <source>
        <dbReference type="ARBA" id="ARBA00012428"/>
    </source>
</evidence>
<organism evidence="17 18">
    <name type="scientific">Nicrophorus vespilloides</name>
    <name type="common">Boreal carrion beetle</name>
    <dbReference type="NCBI Taxonomy" id="110193"/>
    <lineage>
        <taxon>Eukaryota</taxon>
        <taxon>Metazoa</taxon>
        <taxon>Ecdysozoa</taxon>
        <taxon>Arthropoda</taxon>
        <taxon>Hexapoda</taxon>
        <taxon>Insecta</taxon>
        <taxon>Pterygota</taxon>
        <taxon>Neoptera</taxon>
        <taxon>Endopterygota</taxon>
        <taxon>Coleoptera</taxon>
        <taxon>Polyphaga</taxon>
        <taxon>Staphyliniformia</taxon>
        <taxon>Silphidae</taxon>
        <taxon>Nicrophorinae</taxon>
        <taxon>Nicrophorus</taxon>
    </lineage>
</organism>
<keyword evidence="17" id="KW-1185">Reference proteome</keyword>
<dbReference type="PROSITE" id="PS00889">
    <property type="entry name" value="CNMP_BINDING_2"/>
    <property type="match status" value="1"/>
</dbReference>
<dbReference type="PROSITE" id="PS51285">
    <property type="entry name" value="AGC_KINASE_CTER"/>
    <property type="match status" value="1"/>
</dbReference>
<evidence type="ECO:0000259" key="14">
    <source>
        <dbReference type="PROSITE" id="PS50011"/>
    </source>
</evidence>
<dbReference type="InterPro" id="IPR002374">
    <property type="entry name" value="cGMP_dep_kinase"/>
</dbReference>
<evidence type="ECO:0000256" key="10">
    <source>
        <dbReference type="ARBA" id="ARBA00047298"/>
    </source>
</evidence>
<evidence type="ECO:0000256" key="4">
    <source>
        <dbReference type="ARBA" id="ARBA00022535"/>
    </source>
</evidence>
<comment type="catalytic activity">
    <reaction evidence="10">
        <text>L-threonyl-[protein] + ATP = O-phospho-L-threonyl-[protein] + ADP + H(+)</text>
        <dbReference type="Rhea" id="RHEA:46608"/>
        <dbReference type="Rhea" id="RHEA-COMP:11060"/>
        <dbReference type="Rhea" id="RHEA-COMP:11605"/>
        <dbReference type="ChEBI" id="CHEBI:15378"/>
        <dbReference type="ChEBI" id="CHEBI:30013"/>
        <dbReference type="ChEBI" id="CHEBI:30616"/>
        <dbReference type="ChEBI" id="CHEBI:61977"/>
        <dbReference type="ChEBI" id="CHEBI:456216"/>
        <dbReference type="EC" id="2.7.11.12"/>
    </reaction>
</comment>
<dbReference type="PROSITE" id="PS50042">
    <property type="entry name" value="CNMP_BINDING_3"/>
    <property type="match status" value="2"/>
</dbReference>
<keyword evidence="9" id="KW-0142">cGMP-binding</keyword>
<name>A0ABM1MET1_NICVS</name>
<keyword evidence="8 12" id="KW-0067">ATP-binding</keyword>
<evidence type="ECO:0000256" key="3">
    <source>
        <dbReference type="ARBA" id="ARBA00022527"/>
    </source>
</evidence>
<dbReference type="PROSITE" id="PS00107">
    <property type="entry name" value="PROTEIN_KINASE_ATP"/>
    <property type="match status" value="1"/>
</dbReference>
<keyword evidence="4" id="KW-0140">cGMP</keyword>
<dbReference type="EC" id="2.7.11.12" evidence="2"/>
<gene>
    <name evidence="18" type="primary">LOC108560149</name>
</gene>
<dbReference type="InterPro" id="IPR011009">
    <property type="entry name" value="Kinase-like_dom_sf"/>
</dbReference>
<dbReference type="PIRSF" id="PIRSF000559">
    <property type="entry name" value="cGMP-dep_kinase"/>
    <property type="match status" value="1"/>
</dbReference>
<dbReference type="InterPro" id="IPR008271">
    <property type="entry name" value="Ser/Thr_kinase_AS"/>
</dbReference>
<dbReference type="Proteomes" id="UP000695000">
    <property type="component" value="Unplaced"/>
</dbReference>
<evidence type="ECO:0000256" key="11">
    <source>
        <dbReference type="ARBA" id="ARBA00047462"/>
    </source>
</evidence>
<feature type="binding site" evidence="12">
    <location>
        <position position="340"/>
    </location>
    <ligand>
        <name>ATP</name>
        <dbReference type="ChEBI" id="CHEBI:30616"/>
    </ligand>
</feature>
<evidence type="ECO:0000256" key="8">
    <source>
        <dbReference type="ARBA" id="ARBA00022840"/>
    </source>
</evidence>
<dbReference type="Gene3D" id="2.60.120.10">
    <property type="entry name" value="Jelly Rolls"/>
    <property type="match status" value="2"/>
</dbReference>
<evidence type="ECO:0000256" key="1">
    <source>
        <dbReference type="ARBA" id="ARBA00006352"/>
    </source>
</evidence>
<dbReference type="SUPFAM" id="SSF56112">
    <property type="entry name" value="Protein kinase-like (PK-like)"/>
    <property type="match status" value="1"/>
</dbReference>
<dbReference type="InterPro" id="IPR014710">
    <property type="entry name" value="RmlC-like_jellyroll"/>
</dbReference>
<evidence type="ECO:0000256" key="13">
    <source>
        <dbReference type="SAM" id="MobiDB-lite"/>
    </source>
</evidence>
<evidence type="ECO:0000256" key="5">
    <source>
        <dbReference type="ARBA" id="ARBA00022679"/>
    </source>
</evidence>
<dbReference type="InterPro" id="IPR018490">
    <property type="entry name" value="cNMP-bd_dom_sf"/>
</dbReference>
<feature type="domain" description="AGC-kinase C-terminal" evidence="16">
    <location>
        <begin position="574"/>
        <end position="623"/>
    </location>
</feature>
<dbReference type="SMART" id="SM00220">
    <property type="entry name" value="S_TKc"/>
    <property type="match status" value="1"/>
</dbReference>
<dbReference type="InterPro" id="IPR018488">
    <property type="entry name" value="cNMP-bd_CS"/>
</dbReference>
<dbReference type="PRINTS" id="PR00103">
    <property type="entry name" value="CAMPKINASE"/>
</dbReference>
<dbReference type="InterPro" id="IPR000595">
    <property type="entry name" value="cNMP-bd_dom"/>
</dbReference>
<dbReference type="Pfam" id="PF00069">
    <property type="entry name" value="Pkinase"/>
    <property type="match status" value="1"/>
</dbReference>
<dbReference type="SMART" id="SM00100">
    <property type="entry name" value="cNMP"/>
    <property type="match status" value="2"/>
</dbReference>
<comment type="catalytic activity">
    <reaction evidence="11">
        <text>L-seryl-[protein] + ATP = O-phospho-L-seryl-[protein] + ADP + H(+)</text>
        <dbReference type="Rhea" id="RHEA:17989"/>
        <dbReference type="Rhea" id="RHEA-COMP:9863"/>
        <dbReference type="Rhea" id="RHEA-COMP:11604"/>
        <dbReference type="ChEBI" id="CHEBI:15378"/>
        <dbReference type="ChEBI" id="CHEBI:29999"/>
        <dbReference type="ChEBI" id="CHEBI:30616"/>
        <dbReference type="ChEBI" id="CHEBI:83421"/>
        <dbReference type="ChEBI" id="CHEBI:456216"/>
        <dbReference type="EC" id="2.7.11.12"/>
    </reaction>
</comment>
<sequence length="623" mass="71992">MLCLKRGKGKITDEPKEKENRRSGVQRENVDEQVKVIDYKKSKEDEYIIKEAIKCNEFISSLFKGKQLNTIVSSMYHKDVMRDDIIIKQGDEGDHMYVSASGSYDIIINEVLWGTFSDNRIFGELALIHNATRLATIRARTNGKVWILDRSVYQKIRIQNAKAEKEEMLSFLQKVPSVKSASIQKLEEILVLLQNEFFTENTDIVKQGEIGDKFYIIKTGTVNITIEGQGRVATKSRGEYFGEMALIENDVRQATVTANSPGVECLTLSRLDFNRCLSDLDTFLSKKDIVDEEIEINESSEYANLELSHLKRVVTIGKGAFGRVELVQHKRQSNLVFALKYLVKDNVVKKKMEKLAIMEKQIHMSCENDFIVKMYKTYQDRKYLYFLMESCLGGDLWYWRTSQEHGYFTEKTGMFLAACILEALAYLHQRNIVYLDLKPENVLIDANGYAKLTDFGNAMHITKSKKCYLFMGTPEYVSPEVIFQRGYDEGADYWAYGVLIYELLVGRSPFASADPTYEKTYNKIIKGIDAVNFPPKISERAVNIIKELCKTNKSQRLGCLLHGANDIREHKWFTKFNWEKLIARKMKTPLKIKISSSTDTRYFLEKFKEDNINPPEYDIWEDF</sequence>
<feature type="region of interest" description="Disordered" evidence="13">
    <location>
        <begin position="1"/>
        <end position="27"/>
    </location>
</feature>
<dbReference type="GeneID" id="108560149"/>
<dbReference type="SUPFAM" id="SSF51206">
    <property type="entry name" value="cAMP-binding domain-like"/>
    <property type="match status" value="2"/>
</dbReference>
<evidence type="ECO:0000256" key="7">
    <source>
        <dbReference type="ARBA" id="ARBA00022777"/>
    </source>
</evidence>
<evidence type="ECO:0000256" key="12">
    <source>
        <dbReference type="PROSITE-ProRule" id="PRU10141"/>
    </source>
</evidence>
<evidence type="ECO:0000313" key="17">
    <source>
        <dbReference type="Proteomes" id="UP000695000"/>
    </source>
</evidence>
<dbReference type="Gene3D" id="3.30.200.20">
    <property type="entry name" value="Phosphorylase Kinase, domain 1"/>
    <property type="match status" value="1"/>
</dbReference>
<dbReference type="Gene3D" id="1.10.510.10">
    <property type="entry name" value="Transferase(Phosphotransferase) domain 1"/>
    <property type="match status" value="1"/>
</dbReference>
<feature type="domain" description="Cyclic nucleotide-binding" evidence="15">
    <location>
        <begin position="59"/>
        <end position="174"/>
    </location>
</feature>
<feature type="domain" description="Protein kinase" evidence="14">
    <location>
        <begin position="310"/>
        <end position="573"/>
    </location>
</feature>
<dbReference type="PROSITE" id="PS50011">
    <property type="entry name" value="PROTEIN_KINASE_DOM"/>
    <property type="match status" value="1"/>
</dbReference>
<evidence type="ECO:0000256" key="6">
    <source>
        <dbReference type="ARBA" id="ARBA00022741"/>
    </source>
</evidence>
<dbReference type="RefSeq" id="XP_017773081.1">
    <property type="nucleotide sequence ID" value="XM_017917592.1"/>
</dbReference>
<dbReference type="PROSITE" id="PS00888">
    <property type="entry name" value="CNMP_BINDING_1"/>
    <property type="match status" value="1"/>
</dbReference>
<keyword evidence="3" id="KW-0723">Serine/threonine-protein kinase</keyword>
<protein>
    <recommendedName>
        <fullName evidence="2">cGMP-dependent protein kinase</fullName>
        <ecNumber evidence="2">2.7.11.12</ecNumber>
    </recommendedName>
</protein>
<feature type="compositionally biased region" description="Basic and acidic residues" evidence="13">
    <location>
        <begin position="10"/>
        <end position="22"/>
    </location>
</feature>
<feature type="domain" description="Cyclic nucleotide-binding" evidence="15">
    <location>
        <begin position="177"/>
        <end position="277"/>
    </location>
</feature>
<dbReference type="InterPro" id="IPR000961">
    <property type="entry name" value="AGC-kinase_C"/>
</dbReference>
<keyword evidence="6 12" id="KW-0547">Nucleotide-binding</keyword>
<evidence type="ECO:0000313" key="18">
    <source>
        <dbReference type="RefSeq" id="XP_017773081.1"/>
    </source>
</evidence>
<proteinExistence type="inferred from homology"/>
<keyword evidence="7" id="KW-0418">Kinase</keyword>
<dbReference type="PROSITE" id="PS00108">
    <property type="entry name" value="PROTEIN_KINASE_ST"/>
    <property type="match status" value="1"/>
</dbReference>
<dbReference type="PANTHER" id="PTHR24353">
    <property type="entry name" value="CYCLIC NUCLEOTIDE-DEPENDENT PROTEIN KINASE"/>
    <property type="match status" value="1"/>
</dbReference>
<accession>A0ABM1MET1</accession>
<evidence type="ECO:0000259" key="16">
    <source>
        <dbReference type="PROSITE" id="PS51285"/>
    </source>
</evidence>
<dbReference type="InterPro" id="IPR017441">
    <property type="entry name" value="Protein_kinase_ATP_BS"/>
</dbReference>
<keyword evidence="5" id="KW-0808">Transferase</keyword>
<evidence type="ECO:0000259" key="15">
    <source>
        <dbReference type="PROSITE" id="PS50042"/>
    </source>
</evidence>
<reference evidence="18" key="1">
    <citation type="submission" date="2025-08" db="UniProtKB">
        <authorList>
            <consortium name="RefSeq"/>
        </authorList>
    </citation>
    <scope>IDENTIFICATION</scope>
    <source>
        <tissue evidence="18">Whole Larva</tissue>
    </source>
</reference>
<dbReference type="CDD" id="cd00038">
    <property type="entry name" value="CAP_ED"/>
    <property type="match status" value="2"/>
</dbReference>
<evidence type="ECO:0000256" key="9">
    <source>
        <dbReference type="ARBA" id="ARBA00022992"/>
    </source>
</evidence>
<comment type="similarity">
    <text evidence="1">Belongs to the protein kinase superfamily. AGC Ser/Thr protein kinase family. cGMP subfamily.</text>
</comment>
<dbReference type="InterPro" id="IPR000719">
    <property type="entry name" value="Prot_kinase_dom"/>
</dbReference>
<dbReference type="PANTHER" id="PTHR24353:SF144">
    <property type="match status" value="1"/>
</dbReference>